<evidence type="ECO:0000259" key="2">
    <source>
        <dbReference type="Pfam" id="PF07638"/>
    </source>
</evidence>
<dbReference type="AlphaFoldDB" id="A0A517MQB6"/>
<evidence type="ECO:0000313" key="3">
    <source>
        <dbReference type="EMBL" id="QDS97076.1"/>
    </source>
</evidence>
<evidence type="ECO:0000313" key="4">
    <source>
        <dbReference type="Proteomes" id="UP000319852"/>
    </source>
</evidence>
<name>A0A517MQB6_9BACT</name>
<accession>A0A517MQB6</accession>
<sequence>MNDDIASAGKPERNSPEPSSEEWAALMHRLAQQAERSLRWMRKGIVSTEDTVMSTLRTYLRQTKEGELPPTDDPDSLWPILEKQLNRKIDKARASQQYKKNKLALRYSEMPLLTDGRSAETAFFDKSASPEQVEAYVAEALGLLKDSIKDDELLKIARLKLEGYTPAEIVKATGLGEHKVRRRLLKIRSALSKGDVIDE</sequence>
<reference evidence="3 4" key="1">
    <citation type="submission" date="2019-02" db="EMBL/GenBank/DDBJ databases">
        <title>Deep-cultivation of Planctomycetes and their phenomic and genomic characterization uncovers novel biology.</title>
        <authorList>
            <person name="Wiegand S."/>
            <person name="Jogler M."/>
            <person name="Boedeker C."/>
            <person name="Pinto D."/>
            <person name="Vollmers J."/>
            <person name="Rivas-Marin E."/>
            <person name="Kohn T."/>
            <person name="Peeters S.H."/>
            <person name="Heuer A."/>
            <person name="Rast P."/>
            <person name="Oberbeckmann S."/>
            <person name="Bunk B."/>
            <person name="Jeske O."/>
            <person name="Meyerdierks A."/>
            <person name="Storesund J.E."/>
            <person name="Kallscheuer N."/>
            <person name="Luecker S."/>
            <person name="Lage O.M."/>
            <person name="Pohl T."/>
            <person name="Merkel B.J."/>
            <person name="Hornburger P."/>
            <person name="Mueller R.-W."/>
            <person name="Bruemmer F."/>
            <person name="Labrenz M."/>
            <person name="Spormann A.M."/>
            <person name="Op den Camp H."/>
            <person name="Overmann J."/>
            <person name="Amann R."/>
            <person name="Jetten M.S.M."/>
            <person name="Mascher T."/>
            <person name="Medema M.H."/>
            <person name="Devos D.P."/>
            <person name="Kaster A.-K."/>
            <person name="Ovreas L."/>
            <person name="Rohde M."/>
            <person name="Galperin M.Y."/>
            <person name="Jogler C."/>
        </authorList>
    </citation>
    <scope>NUCLEOTIDE SEQUENCE [LARGE SCALE GENOMIC DNA]</scope>
    <source>
        <strain evidence="3 4">HG15A2</strain>
    </source>
</reference>
<dbReference type="Proteomes" id="UP000319852">
    <property type="component" value="Chromosome"/>
</dbReference>
<gene>
    <name evidence="3" type="ORF">HG15A2_03350</name>
</gene>
<dbReference type="KEGG" id="amob:HG15A2_03350"/>
<organism evidence="3 4">
    <name type="scientific">Adhaeretor mobilis</name>
    <dbReference type="NCBI Taxonomy" id="1930276"/>
    <lineage>
        <taxon>Bacteria</taxon>
        <taxon>Pseudomonadati</taxon>
        <taxon>Planctomycetota</taxon>
        <taxon>Planctomycetia</taxon>
        <taxon>Pirellulales</taxon>
        <taxon>Lacipirellulaceae</taxon>
        <taxon>Adhaeretor</taxon>
    </lineage>
</organism>
<dbReference type="OrthoDB" id="271473at2"/>
<dbReference type="Pfam" id="PF07638">
    <property type="entry name" value="Sigma70_ECF"/>
    <property type="match status" value="1"/>
</dbReference>
<proteinExistence type="predicted"/>
<protein>
    <submittedName>
        <fullName evidence="3">ECF sigma factor</fullName>
    </submittedName>
</protein>
<feature type="region of interest" description="Disordered" evidence="1">
    <location>
        <begin position="1"/>
        <end position="22"/>
    </location>
</feature>
<evidence type="ECO:0000256" key="1">
    <source>
        <dbReference type="SAM" id="MobiDB-lite"/>
    </source>
</evidence>
<keyword evidence="4" id="KW-1185">Reference proteome</keyword>
<dbReference type="EMBL" id="CP036263">
    <property type="protein sequence ID" value="QDS97076.1"/>
    <property type="molecule type" value="Genomic_DNA"/>
</dbReference>
<dbReference type="RefSeq" id="WP_145057175.1">
    <property type="nucleotide sequence ID" value="NZ_CP036263.1"/>
</dbReference>
<dbReference type="InterPro" id="IPR053812">
    <property type="entry name" value="HTH_Sigma70_ECF-like"/>
</dbReference>
<feature type="domain" description="RNA polymerase sigma-70 ECF-like HTH" evidence="2">
    <location>
        <begin position="23"/>
        <end position="191"/>
    </location>
</feature>